<dbReference type="InterPro" id="IPR011356">
    <property type="entry name" value="Leucine_aapep/pepB"/>
</dbReference>
<dbReference type="SUPFAM" id="SSF53187">
    <property type="entry name" value="Zn-dependent exopeptidases"/>
    <property type="match status" value="1"/>
</dbReference>
<dbReference type="Gene3D" id="3.40.630.10">
    <property type="entry name" value="Zn peptidases"/>
    <property type="match status" value="1"/>
</dbReference>
<dbReference type="GO" id="GO:0005737">
    <property type="term" value="C:cytoplasm"/>
    <property type="evidence" value="ECO:0007669"/>
    <property type="project" value="InterPro"/>
</dbReference>
<dbReference type="EMBL" id="BMAV01012819">
    <property type="protein sequence ID" value="GFY59795.1"/>
    <property type="molecule type" value="Genomic_DNA"/>
</dbReference>
<dbReference type="AlphaFoldDB" id="A0A8X6XTT6"/>
<dbReference type="OrthoDB" id="10041421at2759"/>
<gene>
    <name evidence="6" type="primary">lap-2</name>
    <name evidence="6" type="ORF">TNIN_130861</name>
</gene>
<reference evidence="6" key="1">
    <citation type="submission" date="2020-08" db="EMBL/GenBank/DDBJ databases">
        <title>Multicomponent nature underlies the extraordinary mechanical properties of spider dragline silk.</title>
        <authorList>
            <person name="Kono N."/>
            <person name="Nakamura H."/>
            <person name="Mori M."/>
            <person name="Yoshida Y."/>
            <person name="Ohtoshi R."/>
            <person name="Malay A.D."/>
            <person name="Moran D.A.P."/>
            <person name="Tomita M."/>
            <person name="Numata K."/>
            <person name="Arakawa K."/>
        </authorList>
    </citation>
    <scope>NUCLEOTIDE SEQUENCE</scope>
</reference>
<evidence type="ECO:0000256" key="2">
    <source>
        <dbReference type="ARBA" id="ARBA00022438"/>
    </source>
</evidence>
<dbReference type="InterPro" id="IPR000819">
    <property type="entry name" value="Peptidase_M17_C"/>
</dbReference>
<dbReference type="Proteomes" id="UP000886998">
    <property type="component" value="Unassembled WGS sequence"/>
</dbReference>
<sequence>MDALKLRRTPLRTAFTKAVNHLQEIIENDPVDMNAVETAFEQLKVKSAKLTEVEDAVLELMIESNCTQEAYNIEFEAIEGYAEKMIAWQVRVKNIMKTDALGQKDNHSLVTSLSSSLRLPKIQFQQFSGESDVKCIICNKRHYAVLCSKLPLRSGLETESASVENSMTASSSSSNVLANQACTSEVFLQTLVLFVKPRANMASRINAPFSFWSQNPVLIKLDSPLDNAKQKFDSIVIVSSDVSKINLPESSFLNGYLQLLKHQKQYDSAFEDVETFLSPNIAGNENIKKLVYSPTGPLDRHYDDVRRFVEASDKGIKRLLKAGGKRPILAVLYEDSGSVGFDKYEQYNIASLLGAAEAIYVPLEIREDVPEKAAKIEILGYTSFGSISIPVLSAIELGRIMCRDIGGSDPERMAAPNVATYVKELFANTPVQVEVVDNSKIIEKEYPLLGAVNRAAKGVTRHSGCVIFLTYEPEGSYDKTVVLVGKGVTYDTGGADIKAGGVMAGMHRDKCGASAVAGFLQTVAELKPKGVKVIGALSMVRNSVGSDCYVSDEIITSRAGVRVRVGNTDAEGRMAMADVLCHMKEKVLKNKEPNPCLFTIATLTGHACLAVGDGYTIIMENGPAALDNVGRKIQNAGHLIGDPFEISTVRREDYEHHKGKSAYEDLLQCNNAPSSRTPRGHQSPAAFLIMSSGLDKHDINSEIPLKYSHVDIASSSGPFPGLPTGSPIPAFTASFIL</sequence>
<evidence type="ECO:0000259" key="5">
    <source>
        <dbReference type="PROSITE" id="PS00631"/>
    </source>
</evidence>
<proteinExistence type="inferred from homology"/>
<comment type="caution">
    <text evidence="6">The sequence shown here is derived from an EMBL/GenBank/DDBJ whole genome shotgun (WGS) entry which is preliminary data.</text>
</comment>
<accession>A0A8X6XTT6</accession>
<dbReference type="PRINTS" id="PR00481">
    <property type="entry name" value="LAMNOPPTDASE"/>
</dbReference>
<feature type="domain" description="Cytosol aminopeptidase" evidence="5">
    <location>
        <begin position="567"/>
        <end position="574"/>
    </location>
</feature>
<evidence type="ECO:0000256" key="4">
    <source>
        <dbReference type="ARBA" id="ARBA00022801"/>
    </source>
</evidence>
<evidence type="ECO:0000256" key="1">
    <source>
        <dbReference type="ARBA" id="ARBA00009528"/>
    </source>
</evidence>
<dbReference type="PROSITE" id="PS00631">
    <property type="entry name" value="CYTOSOL_AP"/>
    <property type="match status" value="1"/>
</dbReference>
<evidence type="ECO:0000313" key="7">
    <source>
        <dbReference type="Proteomes" id="UP000886998"/>
    </source>
</evidence>
<comment type="similarity">
    <text evidence="1">Belongs to the peptidase M17 family.</text>
</comment>
<evidence type="ECO:0000313" key="6">
    <source>
        <dbReference type="EMBL" id="GFY59795.1"/>
    </source>
</evidence>
<keyword evidence="4" id="KW-0378">Hydrolase</keyword>
<dbReference type="PANTHER" id="PTHR11963">
    <property type="entry name" value="LEUCINE AMINOPEPTIDASE-RELATED"/>
    <property type="match status" value="1"/>
</dbReference>
<keyword evidence="2 6" id="KW-0031">Aminopeptidase</keyword>
<dbReference type="Pfam" id="PF00883">
    <property type="entry name" value="Peptidase_M17"/>
    <property type="match status" value="1"/>
</dbReference>
<dbReference type="GO" id="GO:0006508">
    <property type="term" value="P:proteolysis"/>
    <property type="evidence" value="ECO:0007669"/>
    <property type="project" value="UniProtKB-KW"/>
</dbReference>
<keyword evidence="7" id="KW-1185">Reference proteome</keyword>
<keyword evidence="3" id="KW-0645">Protease</keyword>
<dbReference type="GO" id="GO:0030145">
    <property type="term" value="F:manganese ion binding"/>
    <property type="evidence" value="ECO:0007669"/>
    <property type="project" value="InterPro"/>
</dbReference>
<dbReference type="GO" id="GO:0070006">
    <property type="term" value="F:metalloaminopeptidase activity"/>
    <property type="evidence" value="ECO:0007669"/>
    <property type="project" value="InterPro"/>
</dbReference>
<organism evidence="6 7">
    <name type="scientific">Trichonephila inaurata madagascariensis</name>
    <dbReference type="NCBI Taxonomy" id="2747483"/>
    <lineage>
        <taxon>Eukaryota</taxon>
        <taxon>Metazoa</taxon>
        <taxon>Ecdysozoa</taxon>
        <taxon>Arthropoda</taxon>
        <taxon>Chelicerata</taxon>
        <taxon>Arachnida</taxon>
        <taxon>Araneae</taxon>
        <taxon>Araneomorphae</taxon>
        <taxon>Entelegynae</taxon>
        <taxon>Araneoidea</taxon>
        <taxon>Nephilidae</taxon>
        <taxon>Trichonephila</taxon>
        <taxon>Trichonephila inaurata</taxon>
    </lineage>
</organism>
<name>A0A8X6XTT6_9ARAC</name>
<protein>
    <submittedName>
        <fullName evidence="6">Putative aminopeptidase W07G4.4</fullName>
    </submittedName>
</protein>
<dbReference type="PANTHER" id="PTHR11963:SF48">
    <property type="entry name" value="DIPEPTIDASE B, ISOFORM A"/>
    <property type="match status" value="1"/>
</dbReference>
<evidence type="ECO:0000256" key="3">
    <source>
        <dbReference type="ARBA" id="ARBA00022670"/>
    </source>
</evidence>